<reference evidence="1" key="1">
    <citation type="submission" date="2022-04" db="EMBL/GenBank/DDBJ databases">
        <title>Genome of the entomopathogenic fungus Entomophthora muscae.</title>
        <authorList>
            <person name="Elya C."/>
            <person name="Lovett B.R."/>
            <person name="Lee E."/>
            <person name="Macias A.M."/>
            <person name="Hajek A.E."/>
            <person name="De Bivort B.L."/>
            <person name="Kasson M.T."/>
            <person name="De Fine Licht H.H."/>
            <person name="Stajich J.E."/>
        </authorList>
    </citation>
    <scope>NUCLEOTIDE SEQUENCE</scope>
    <source>
        <strain evidence="1">Berkeley</strain>
    </source>
</reference>
<gene>
    <name evidence="1" type="ORF">DSO57_1022130</name>
</gene>
<protein>
    <submittedName>
        <fullName evidence="1">Uncharacterized protein</fullName>
    </submittedName>
</protein>
<name>A0ACC2TEB7_9FUNG</name>
<comment type="caution">
    <text evidence="1">The sequence shown here is derived from an EMBL/GenBank/DDBJ whole genome shotgun (WGS) entry which is preliminary data.</text>
</comment>
<sequence length="677" mass="75484">MPADFVAPPSIPEDENQVTSQCPEFYAEDALMLSQVIYLGLLWLGLIVLLNPGVTIGKFTKKYLKLRWWLIINSMLIWVVIPHHLETASYYPLISVTLLNSSMSKFLEAVHHEFVFLFSCSVEISAFTMFICISSFMSFQFGLFFNFWFPSPAAVVETGSSVSYFRRVMSFWRPDYFPAPPTDEISREVLSALSFYSGSNLSHKSQVYHVMTKVSEDAREWLLSAVECNPRVLTDSASLYPLLKNLCISIEELKVYCKLYAFRQGTTPLLVLLPQFLTYCRTVNVPKVNKLSALWLAVDQTAQDLAVWDSLLTTTEALVSQILSLVSNLSTSKQGMLVIEDKPAARSWFSGPSSVASTSSQSQDCSSCSSSQLQLAVVKKPVHVTETPVVSGPNSSLAMIQHVIPTKPSEVVSEELPLVPIDHNYPVLPAAVQEMIEQYFQEHPASLAAVHTTKEKQTPTEIATFAANKSTSGYFLFYGNIDNGQTIYWPAILLDTGASENFMSVETADLLQLKYHPGMLVRGGNCQTFPSFQLKKPVTFVVAGQSFTARFSVCSTLMYPIILGVSWWRDHNVSTLLEKNELQVEHSLGITICIPLLDMSELEQSSQTIQSVPIPVPASLHLLACLQPWSVAFDATRGEVLPKHTQFDFDFKVTVDLICIASPIYPLTLKEDTCLEE</sequence>
<accession>A0ACC2TEB7</accession>
<evidence type="ECO:0000313" key="2">
    <source>
        <dbReference type="Proteomes" id="UP001165960"/>
    </source>
</evidence>
<keyword evidence="2" id="KW-1185">Reference proteome</keyword>
<organism evidence="1 2">
    <name type="scientific">Entomophthora muscae</name>
    <dbReference type="NCBI Taxonomy" id="34485"/>
    <lineage>
        <taxon>Eukaryota</taxon>
        <taxon>Fungi</taxon>
        <taxon>Fungi incertae sedis</taxon>
        <taxon>Zoopagomycota</taxon>
        <taxon>Entomophthoromycotina</taxon>
        <taxon>Entomophthoromycetes</taxon>
        <taxon>Entomophthorales</taxon>
        <taxon>Entomophthoraceae</taxon>
        <taxon>Entomophthora</taxon>
    </lineage>
</organism>
<evidence type="ECO:0000313" key="1">
    <source>
        <dbReference type="EMBL" id="KAJ9072916.1"/>
    </source>
</evidence>
<dbReference type="Proteomes" id="UP001165960">
    <property type="component" value="Unassembled WGS sequence"/>
</dbReference>
<proteinExistence type="predicted"/>
<dbReference type="EMBL" id="QTSX02002950">
    <property type="protein sequence ID" value="KAJ9072916.1"/>
    <property type="molecule type" value="Genomic_DNA"/>
</dbReference>